<dbReference type="GO" id="GO:0006281">
    <property type="term" value="P:DNA repair"/>
    <property type="evidence" value="ECO:0007669"/>
    <property type="project" value="InterPro"/>
</dbReference>
<dbReference type="InterPro" id="IPR003156">
    <property type="entry name" value="DHHA1_dom"/>
</dbReference>
<dbReference type="Pfam" id="PF01368">
    <property type="entry name" value="DHH"/>
    <property type="match status" value="1"/>
</dbReference>
<feature type="domain" description="RecJ OB" evidence="8">
    <location>
        <begin position="452"/>
        <end position="557"/>
    </location>
</feature>
<evidence type="ECO:0000259" key="8">
    <source>
        <dbReference type="Pfam" id="PF17768"/>
    </source>
</evidence>
<dbReference type="AlphaFoldDB" id="A0A2J0LS22"/>
<feature type="domain" description="DHHA1" evidence="7">
    <location>
        <begin position="345"/>
        <end position="438"/>
    </location>
</feature>
<dbReference type="InterPro" id="IPR041122">
    <property type="entry name" value="RecJ_OB"/>
</dbReference>
<evidence type="ECO:0000313" key="9">
    <source>
        <dbReference type="EMBL" id="PIW66637.1"/>
    </source>
</evidence>
<dbReference type="EMBL" id="PFGP01000047">
    <property type="protein sequence ID" value="PIW66637.1"/>
    <property type="molecule type" value="Genomic_DNA"/>
</dbReference>
<dbReference type="PANTHER" id="PTHR30255:SF2">
    <property type="entry name" value="SINGLE-STRANDED-DNA-SPECIFIC EXONUCLEASE RECJ"/>
    <property type="match status" value="1"/>
</dbReference>
<dbReference type="GO" id="GO:0006310">
    <property type="term" value="P:DNA recombination"/>
    <property type="evidence" value="ECO:0007669"/>
    <property type="project" value="InterPro"/>
</dbReference>
<evidence type="ECO:0000256" key="2">
    <source>
        <dbReference type="ARBA" id="ARBA00019841"/>
    </source>
</evidence>
<gene>
    <name evidence="9" type="primary">recJ</name>
    <name evidence="9" type="ORF">COW11_02275</name>
</gene>
<dbReference type="Pfam" id="PF17768">
    <property type="entry name" value="RecJ_OB"/>
    <property type="match status" value="1"/>
</dbReference>
<accession>A0A2J0LS22</accession>
<dbReference type="NCBIfam" id="TIGR00644">
    <property type="entry name" value="recJ"/>
    <property type="match status" value="1"/>
</dbReference>
<evidence type="ECO:0000256" key="3">
    <source>
        <dbReference type="ARBA" id="ARBA00022722"/>
    </source>
</evidence>
<evidence type="ECO:0000313" key="10">
    <source>
        <dbReference type="Proteomes" id="UP000231267"/>
    </source>
</evidence>
<keyword evidence="4" id="KW-0378">Hydrolase</keyword>
<name>A0A2J0LS22_9BACT</name>
<organism evidence="9 10">
    <name type="scientific">Candidatus Taenaricola geysiri</name>
    <dbReference type="NCBI Taxonomy" id="1974752"/>
    <lineage>
        <taxon>Bacteria</taxon>
        <taxon>Pseudomonadati</taxon>
        <taxon>Candidatus Omnitrophota</taxon>
        <taxon>Candidatus Taenaricola</taxon>
    </lineage>
</organism>
<sequence>MQKTWNVKKTDIALQKKLSQELGISTLLAQLLINRDVSSPDSARAFLRCALIDLHDAFLMKGVKEAVIRIEEAVEKKEKIVVWGDYDVDGLTSVALLKRVLAAKGANVSHYIPHRVQDGYGMSLQAAEKISEAKAELVITVDCGINSRKEVEFLKFHNIDVIITDHHQPPADGLPAARAVINPLQKECPYPFKYLAGVGVVFKLCQALTGSDLYEHLDLVALGTISDVVPMYGENRILTKHGLIALSNTTKTGLLRLMEKSGIKDKELTTMHAAFMLGPRLNASGRMGSCENSLEILMTDFDKEAVLLAQKLCDDNRARQQLEAKILSEALAKIDKEVNFKKHRVIILHSDNWHPGVIGIVASRITERFFRPTILFSSKEGRMAKGSGRSIDNFHLFQALSSCSEFLSEFGGHKKACGLSMKLDDIDNFRDAINAYAQDSVSPEAFIPDIKIDAEIPLSFLNEEFIKQIENLGPFGQGNPKPVFVSTGISIKSAPRIVGKNTLKMWVSDADITCSAVGFKMADMFTPGWEHGLVDIVYTPALNQWHGTSSIELYLKDLRERKIDMAVCFKK</sequence>
<dbReference type="InterPro" id="IPR038763">
    <property type="entry name" value="DHH_sf"/>
</dbReference>
<dbReference type="Proteomes" id="UP000231267">
    <property type="component" value="Unassembled WGS sequence"/>
</dbReference>
<proteinExistence type="inferred from homology"/>
<dbReference type="InterPro" id="IPR001667">
    <property type="entry name" value="DDH_dom"/>
</dbReference>
<keyword evidence="5 9" id="KW-0269">Exonuclease</keyword>
<keyword evidence="3" id="KW-0540">Nuclease</keyword>
<comment type="similarity">
    <text evidence="1">Belongs to the RecJ family.</text>
</comment>
<evidence type="ECO:0000256" key="5">
    <source>
        <dbReference type="ARBA" id="ARBA00022839"/>
    </source>
</evidence>
<dbReference type="PANTHER" id="PTHR30255">
    <property type="entry name" value="SINGLE-STRANDED-DNA-SPECIFIC EXONUCLEASE RECJ"/>
    <property type="match status" value="1"/>
</dbReference>
<evidence type="ECO:0000256" key="4">
    <source>
        <dbReference type="ARBA" id="ARBA00022801"/>
    </source>
</evidence>
<dbReference type="GO" id="GO:0003676">
    <property type="term" value="F:nucleic acid binding"/>
    <property type="evidence" value="ECO:0007669"/>
    <property type="project" value="InterPro"/>
</dbReference>
<protein>
    <recommendedName>
        <fullName evidence="2">Single-stranded-DNA-specific exonuclease RecJ</fullName>
    </recommendedName>
</protein>
<dbReference type="SUPFAM" id="SSF64182">
    <property type="entry name" value="DHH phosphoesterases"/>
    <property type="match status" value="1"/>
</dbReference>
<evidence type="ECO:0000259" key="6">
    <source>
        <dbReference type="Pfam" id="PF01368"/>
    </source>
</evidence>
<dbReference type="Gene3D" id="3.90.1640.30">
    <property type="match status" value="1"/>
</dbReference>
<dbReference type="InterPro" id="IPR004610">
    <property type="entry name" value="RecJ"/>
</dbReference>
<dbReference type="Pfam" id="PF02272">
    <property type="entry name" value="DHHA1"/>
    <property type="match status" value="1"/>
</dbReference>
<dbReference type="Gene3D" id="3.10.310.30">
    <property type="match status" value="1"/>
</dbReference>
<comment type="caution">
    <text evidence="9">The sequence shown here is derived from an EMBL/GenBank/DDBJ whole genome shotgun (WGS) entry which is preliminary data.</text>
</comment>
<reference evidence="9 10" key="1">
    <citation type="submission" date="2017-09" db="EMBL/GenBank/DDBJ databases">
        <title>Depth-based differentiation of microbial function through sediment-hosted aquifers and enrichment of novel symbionts in the deep terrestrial subsurface.</title>
        <authorList>
            <person name="Probst A.J."/>
            <person name="Ladd B."/>
            <person name="Jarett J.K."/>
            <person name="Geller-Mcgrath D.E."/>
            <person name="Sieber C.M."/>
            <person name="Emerson J.B."/>
            <person name="Anantharaman K."/>
            <person name="Thomas B.C."/>
            <person name="Malmstrom R."/>
            <person name="Stieglmeier M."/>
            <person name="Klingl A."/>
            <person name="Woyke T."/>
            <person name="Ryan C.M."/>
            <person name="Banfield J.F."/>
        </authorList>
    </citation>
    <scope>NUCLEOTIDE SEQUENCE [LARGE SCALE GENOMIC DNA]</scope>
    <source>
        <strain evidence="9">CG12_big_fil_rev_8_21_14_0_65_43_15</strain>
    </source>
</reference>
<evidence type="ECO:0000256" key="1">
    <source>
        <dbReference type="ARBA" id="ARBA00005915"/>
    </source>
</evidence>
<evidence type="ECO:0000259" key="7">
    <source>
        <dbReference type="Pfam" id="PF02272"/>
    </source>
</evidence>
<dbReference type="InterPro" id="IPR051673">
    <property type="entry name" value="SSDNA_exonuclease_RecJ"/>
</dbReference>
<dbReference type="GO" id="GO:0008409">
    <property type="term" value="F:5'-3' exonuclease activity"/>
    <property type="evidence" value="ECO:0007669"/>
    <property type="project" value="InterPro"/>
</dbReference>
<feature type="domain" description="DDH" evidence="6">
    <location>
        <begin position="79"/>
        <end position="224"/>
    </location>
</feature>